<organism evidence="2 3">
    <name type="scientific">Brachionus plicatilis</name>
    <name type="common">Marine rotifer</name>
    <name type="synonym">Brachionus muelleri</name>
    <dbReference type="NCBI Taxonomy" id="10195"/>
    <lineage>
        <taxon>Eukaryota</taxon>
        <taxon>Metazoa</taxon>
        <taxon>Spiralia</taxon>
        <taxon>Gnathifera</taxon>
        <taxon>Rotifera</taxon>
        <taxon>Eurotatoria</taxon>
        <taxon>Monogononta</taxon>
        <taxon>Pseudotrocha</taxon>
        <taxon>Ploima</taxon>
        <taxon>Brachionidae</taxon>
        <taxon>Brachionus</taxon>
    </lineage>
</organism>
<sequence length="70" mass="8136">MDFELQPFYNETIMFHAKDDYRLFVLIARMVKAALSFSILITTYFVAPFLPEKIFLVSKRVTTKINLNGG</sequence>
<dbReference type="AlphaFoldDB" id="A0A3M7QNA7"/>
<comment type="caution">
    <text evidence="2">The sequence shown here is derived from an EMBL/GenBank/DDBJ whole genome shotgun (WGS) entry which is preliminary data.</text>
</comment>
<evidence type="ECO:0000313" key="2">
    <source>
        <dbReference type="EMBL" id="RNA12822.1"/>
    </source>
</evidence>
<keyword evidence="1" id="KW-1133">Transmembrane helix</keyword>
<evidence type="ECO:0000313" key="3">
    <source>
        <dbReference type="Proteomes" id="UP000276133"/>
    </source>
</evidence>
<dbReference type="EMBL" id="REGN01005601">
    <property type="protein sequence ID" value="RNA12822.1"/>
    <property type="molecule type" value="Genomic_DNA"/>
</dbReference>
<dbReference type="Proteomes" id="UP000276133">
    <property type="component" value="Unassembled WGS sequence"/>
</dbReference>
<protein>
    <submittedName>
        <fullName evidence="2">Uncharacterized protein</fullName>
    </submittedName>
</protein>
<evidence type="ECO:0000256" key="1">
    <source>
        <dbReference type="SAM" id="Phobius"/>
    </source>
</evidence>
<keyword evidence="1" id="KW-0812">Transmembrane</keyword>
<reference evidence="2 3" key="1">
    <citation type="journal article" date="2018" name="Sci. Rep.">
        <title>Genomic signatures of local adaptation to the degree of environmental predictability in rotifers.</title>
        <authorList>
            <person name="Franch-Gras L."/>
            <person name="Hahn C."/>
            <person name="Garcia-Roger E.M."/>
            <person name="Carmona M.J."/>
            <person name="Serra M."/>
            <person name="Gomez A."/>
        </authorList>
    </citation>
    <scope>NUCLEOTIDE SEQUENCE [LARGE SCALE GENOMIC DNA]</scope>
    <source>
        <strain evidence="2">HYR1</strain>
    </source>
</reference>
<keyword evidence="3" id="KW-1185">Reference proteome</keyword>
<accession>A0A3M7QNA7</accession>
<keyword evidence="1" id="KW-0472">Membrane</keyword>
<name>A0A3M7QNA7_BRAPC</name>
<proteinExistence type="predicted"/>
<gene>
    <name evidence="2" type="ORF">BpHYR1_037802</name>
</gene>
<feature type="transmembrane region" description="Helical" evidence="1">
    <location>
        <begin position="23"/>
        <end position="50"/>
    </location>
</feature>